<dbReference type="PANTHER" id="PTHR46551:SF1">
    <property type="entry name" value="SAP DOMAIN-CONTAINING RIBONUCLEOPROTEIN"/>
    <property type="match status" value="1"/>
</dbReference>
<dbReference type="SMART" id="SM00513">
    <property type="entry name" value="SAP"/>
    <property type="match status" value="1"/>
</dbReference>
<organism evidence="5 6">
    <name type="scientific">Octopus vulgaris</name>
    <name type="common">Common octopus</name>
    <dbReference type="NCBI Taxonomy" id="6645"/>
    <lineage>
        <taxon>Eukaryota</taxon>
        <taxon>Metazoa</taxon>
        <taxon>Spiralia</taxon>
        <taxon>Lophotrochozoa</taxon>
        <taxon>Mollusca</taxon>
        <taxon>Cephalopoda</taxon>
        <taxon>Coleoidea</taxon>
        <taxon>Octopodiformes</taxon>
        <taxon>Octopoda</taxon>
        <taxon>Incirrata</taxon>
        <taxon>Octopodidae</taxon>
        <taxon>Octopus</taxon>
    </lineage>
</organism>
<gene>
    <name evidence="5" type="ORF">OCTVUL_1B030197</name>
</gene>
<dbReference type="InterPro" id="IPR052240">
    <property type="entry name" value="SAP_domain_ribonucleoprotein"/>
</dbReference>
<feature type="compositionally biased region" description="Basic and acidic residues" evidence="3">
    <location>
        <begin position="154"/>
        <end position="173"/>
    </location>
</feature>
<dbReference type="GO" id="GO:0016973">
    <property type="term" value="P:poly(A)+ mRNA export from nucleus"/>
    <property type="evidence" value="ECO:0007669"/>
    <property type="project" value="TreeGrafter"/>
</dbReference>
<feature type="compositionally biased region" description="Low complexity" evidence="3">
    <location>
        <begin position="248"/>
        <end position="282"/>
    </location>
</feature>
<proteinExistence type="inferred from homology"/>
<feature type="region of interest" description="Disordered" evidence="3">
    <location>
        <begin position="98"/>
        <end position="203"/>
    </location>
</feature>
<feature type="compositionally biased region" description="Low complexity" evidence="3">
    <location>
        <begin position="187"/>
        <end position="196"/>
    </location>
</feature>
<keyword evidence="6" id="KW-1185">Reference proteome</keyword>
<dbReference type="SUPFAM" id="SSF68906">
    <property type="entry name" value="SAP domain"/>
    <property type="match status" value="1"/>
</dbReference>
<feature type="compositionally biased region" description="Low complexity" evidence="3">
    <location>
        <begin position="132"/>
        <end position="142"/>
    </location>
</feature>
<dbReference type="Pfam" id="PF02037">
    <property type="entry name" value="SAP"/>
    <property type="match status" value="1"/>
</dbReference>
<feature type="region of interest" description="Disordered" evidence="3">
    <location>
        <begin position="229"/>
        <end position="302"/>
    </location>
</feature>
<dbReference type="Gene3D" id="1.10.720.30">
    <property type="entry name" value="SAP domain"/>
    <property type="match status" value="1"/>
</dbReference>
<dbReference type="GO" id="GO:0005634">
    <property type="term" value="C:nucleus"/>
    <property type="evidence" value="ECO:0007669"/>
    <property type="project" value="TreeGrafter"/>
</dbReference>
<reference evidence="5" key="1">
    <citation type="submission" date="2023-08" db="EMBL/GenBank/DDBJ databases">
        <authorList>
            <person name="Alioto T."/>
            <person name="Alioto T."/>
            <person name="Gomez Garrido J."/>
        </authorList>
    </citation>
    <scope>NUCLEOTIDE SEQUENCE</scope>
</reference>
<dbReference type="Proteomes" id="UP001162480">
    <property type="component" value="Chromosome 9"/>
</dbReference>
<evidence type="ECO:0000313" key="6">
    <source>
        <dbReference type="Proteomes" id="UP001162480"/>
    </source>
</evidence>
<evidence type="ECO:0000256" key="3">
    <source>
        <dbReference type="SAM" id="MobiDB-lite"/>
    </source>
</evidence>
<evidence type="ECO:0000259" key="4">
    <source>
        <dbReference type="PROSITE" id="PS50800"/>
    </source>
</evidence>
<dbReference type="InterPro" id="IPR003034">
    <property type="entry name" value="SAP_dom"/>
</dbReference>
<dbReference type="PANTHER" id="PTHR46551">
    <property type="entry name" value="SAP DOMAIN-CONTAINING RIBONUCLEOPROTEIN"/>
    <property type="match status" value="1"/>
</dbReference>
<dbReference type="PROSITE" id="PS50800">
    <property type="entry name" value="SAP"/>
    <property type="match status" value="1"/>
</dbReference>
<evidence type="ECO:0000256" key="2">
    <source>
        <dbReference type="ARBA" id="ARBA00046328"/>
    </source>
</evidence>
<keyword evidence="1" id="KW-0597">Phosphoprotein</keyword>
<evidence type="ECO:0000313" key="5">
    <source>
        <dbReference type="EMBL" id="CAI9727950.1"/>
    </source>
</evidence>
<feature type="domain" description="SAP" evidence="4">
    <location>
        <begin position="16"/>
        <end position="50"/>
    </location>
</feature>
<dbReference type="AlphaFoldDB" id="A0AA36B4U6"/>
<dbReference type="EMBL" id="OX597822">
    <property type="protein sequence ID" value="CAI9727950.1"/>
    <property type="molecule type" value="Genomic_DNA"/>
</dbReference>
<protein>
    <recommendedName>
        <fullName evidence="4">SAP domain-containing protein</fullName>
    </recommendedName>
</protein>
<sequence length="302" mass="32841">MADLEVSVEDIPSTQHGKMKVAELRKELKERGLSSIGSKAELLNRLEKALNPEADIQEEPDGAVIDELTGDEEMDNISDSDATEAAETKVVIRETAASMTILETQQEEKSETIPETKMPSETTKPFVPVKIETSSPESSTSPLVPIKPPLSAEQKLKQRAERFGISKDTDKKAARAARFGLANNNDSSSTLTSTQSGKIAPAPVLADDLDRLKKRAERFGTIVSNTLSRLEDEAKRRKRKERFGQLVSSPTSGSGTITSSNNSTTTTTTTTTTAAADSTLSSKNSDEVEEKKRKRAERFGLL</sequence>
<comment type="similarity">
    <text evidence="2">Belongs to the SAP domain-containing ribonucleoprotein family.</text>
</comment>
<dbReference type="InterPro" id="IPR036361">
    <property type="entry name" value="SAP_dom_sf"/>
</dbReference>
<name>A0AA36B4U6_OCTVU</name>
<evidence type="ECO:0000256" key="1">
    <source>
        <dbReference type="ARBA" id="ARBA00022553"/>
    </source>
</evidence>
<accession>A0AA36B4U6</accession>